<dbReference type="GO" id="GO:0016020">
    <property type="term" value="C:membrane"/>
    <property type="evidence" value="ECO:0000318"/>
    <property type="project" value="GO_Central"/>
</dbReference>
<evidence type="ECO:0000256" key="3">
    <source>
        <dbReference type="ARBA" id="ARBA00022989"/>
    </source>
</evidence>
<dbReference type="Proteomes" id="UP000006906">
    <property type="component" value="Chromosome 13"/>
</dbReference>
<feature type="region of interest" description="Disordered" evidence="5">
    <location>
        <begin position="283"/>
        <end position="349"/>
    </location>
</feature>
<feature type="compositionally biased region" description="Basic and acidic residues" evidence="5">
    <location>
        <begin position="724"/>
        <end position="734"/>
    </location>
</feature>
<feature type="transmembrane region" description="Helical" evidence="6">
    <location>
        <begin position="186"/>
        <end position="204"/>
    </location>
</feature>
<feature type="compositionally biased region" description="Polar residues" evidence="5">
    <location>
        <begin position="808"/>
        <end position="817"/>
    </location>
</feature>
<feature type="transmembrane region" description="Helical" evidence="6">
    <location>
        <begin position="234"/>
        <end position="251"/>
    </location>
</feature>
<sequence>MCSPRFVRRGACASLALLLLAIGASGTRPRASEAYGNLRGSKAATHELDVSAHELLQRCKADAACASALSALHGSGTARLGLAGTDAGAASGVEAKRLEVEVKGLEAAAAVLDGSDGPASRLGAGSEAHAELLDSALLLVVAADDQTTSLELKAVAALVLFLEAVAGMYLPLALRRLPHHQWWLSLLNCFSGGIFLAAGIVHLLPHCAEAQEALGPLPPPWLPRWLRPLLPPDYPLYLVLVVWGYCLVFWVERVLFDVHGEGHSHCQHSNVFSHSSYYKQLSHRQRAPPGGGAGSGAGGSTEPDAAAHGLGHSHAHSHGHGCGDTHGFTHGPTAHSSYNPPQALAPGPGSRFAPRLLAITLHGGINGVSAVTGGAPAAGAAGGLPVGGGGSPEGGSPDGCSPCAGGSGGGGGEATGGVEGSTHGGAATGLGSAADDEQTPRRPQLRAKYGGVPLPPPAPPPQQQLPYNPAAATIPTPSVGCCNHHNHNNHNHNGQSGHNGHGHDGGVMGNGHAHGHSGASLSRSAPTPLLPAPPGPPPQQLQLQPGVPPLPAPIATIAELHEVVAAAAASGNTGGVAAGGAGGGDEDASSCHSEHSPRAVCICVEEVENAQVAPSSSAAALQSVGHAWSRHEPHGDGRGRHSRRGSMGGGGGSLGGTPRGLSRAGSASGLRSPLLPPPSLPLQAAGGGGLGGGGGDPRLAMLLLLQNQHRHSAAAAPGCGQPCGHDHAHTDPQRPRSRRHSLDPNYSHSHSHGHGQGCGHAHDYGCGDNPNHGGHQGHSHHHCCHLDHDSHGSHASQGRPQQHSQQQLMRNGSGTQSHGHGHHGHHGHGHGHAHGIRPRFRFMHGVVLLVALALHTMLECIALGLVSSRPQFLVLFAAVASHKAVSALALSSRFLKEGASLGQVTRYVGPFCLVAPASILLGVYVGAVAPALSLLFSCFATGTFIYVGASEVIMEEFEGEMRADRRDISTHTARYAKFGAVLVAVAAVAASGLLPEHHH</sequence>
<feature type="compositionally biased region" description="Gly residues" evidence="5">
    <location>
        <begin position="646"/>
        <end position="658"/>
    </location>
</feature>
<feature type="transmembrane region" description="Helical" evidence="6">
    <location>
        <begin position="975"/>
        <end position="994"/>
    </location>
</feature>
<feature type="compositionally biased region" description="Low complexity" evidence="5">
    <location>
        <begin position="659"/>
        <end position="673"/>
    </location>
</feature>
<dbReference type="ExpressionAtlas" id="A0A2K3CZZ8">
    <property type="expression patterns" value="baseline"/>
</dbReference>
<dbReference type="AlphaFoldDB" id="A0A2K3CZZ8"/>
<keyword evidence="9" id="KW-1185">Reference proteome</keyword>
<dbReference type="KEGG" id="cre:CHLRE_13g576050v5"/>
<reference evidence="8 9" key="1">
    <citation type="journal article" date="2007" name="Science">
        <title>The Chlamydomonas genome reveals the evolution of key animal and plant functions.</title>
        <authorList>
            <person name="Merchant S.S."/>
            <person name="Prochnik S.E."/>
            <person name="Vallon O."/>
            <person name="Harris E.H."/>
            <person name="Karpowicz S.J."/>
            <person name="Witman G.B."/>
            <person name="Terry A."/>
            <person name="Salamov A."/>
            <person name="Fritz-Laylin L.K."/>
            <person name="Marechal-Drouard L."/>
            <person name="Marshall W.F."/>
            <person name="Qu L.H."/>
            <person name="Nelson D.R."/>
            <person name="Sanderfoot A.A."/>
            <person name="Spalding M.H."/>
            <person name="Kapitonov V.V."/>
            <person name="Ren Q."/>
            <person name="Ferris P."/>
            <person name="Lindquist E."/>
            <person name="Shapiro H."/>
            <person name="Lucas S.M."/>
            <person name="Grimwood J."/>
            <person name="Schmutz J."/>
            <person name="Cardol P."/>
            <person name="Cerutti H."/>
            <person name="Chanfreau G."/>
            <person name="Chen C.L."/>
            <person name="Cognat V."/>
            <person name="Croft M.T."/>
            <person name="Dent R."/>
            <person name="Dutcher S."/>
            <person name="Fernandez E."/>
            <person name="Fukuzawa H."/>
            <person name="Gonzalez-Ballester D."/>
            <person name="Gonzalez-Halphen D."/>
            <person name="Hallmann A."/>
            <person name="Hanikenne M."/>
            <person name="Hippler M."/>
            <person name="Inwood W."/>
            <person name="Jabbari K."/>
            <person name="Kalanon M."/>
            <person name="Kuras R."/>
            <person name="Lefebvre P.A."/>
            <person name="Lemaire S.D."/>
            <person name="Lobanov A.V."/>
            <person name="Lohr M."/>
            <person name="Manuell A."/>
            <person name="Meier I."/>
            <person name="Mets L."/>
            <person name="Mittag M."/>
            <person name="Mittelmeier T."/>
            <person name="Moroney J.V."/>
            <person name="Moseley J."/>
            <person name="Napoli C."/>
            <person name="Nedelcu A.M."/>
            <person name="Niyogi K."/>
            <person name="Novoselov S.V."/>
            <person name="Paulsen I.T."/>
            <person name="Pazour G."/>
            <person name="Purton S."/>
            <person name="Ral J.P."/>
            <person name="Riano-Pachon D.M."/>
            <person name="Riekhof W."/>
            <person name="Rymarquis L."/>
            <person name="Schroda M."/>
            <person name="Stern D."/>
            <person name="Umen J."/>
            <person name="Willows R."/>
            <person name="Wilson N."/>
            <person name="Zimmer S.L."/>
            <person name="Allmer J."/>
            <person name="Balk J."/>
            <person name="Bisova K."/>
            <person name="Chen C.J."/>
            <person name="Elias M."/>
            <person name="Gendler K."/>
            <person name="Hauser C."/>
            <person name="Lamb M.R."/>
            <person name="Ledford H."/>
            <person name="Long J.C."/>
            <person name="Minagawa J."/>
            <person name="Page M.D."/>
            <person name="Pan J."/>
            <person name="Pootakham W."/>
            <person name="Roje S."/>
            <person name="Rose A."/>
            <person name="Stahlberg E."/>
            <person name="Terauchi A.M."/>
            <person name="Yang P."/>
            <person name="Ball S."/>
            <person name="Bowler C."/>
            <person name="Dieckmann C.L."/>
            <person name="Gladyshev V.N."/>
            <person name="Green P."/>
            <person name="Jorgensen R."/>
            <person name="Mayfield S."/>
            <person name="Mueller-Roeber B."/>
            <person name="Rajamani S."/>
            <person name="Sayre R.T."/>
            <person name="Brokstein P."/>
            <person name="Dubchak I."/>
            <person name="Goodstein D."/>
            <person name="Hornick L."/>
            <person name="Huang Y.W."/>
            <person name="Jhaveri J."/>
            <person name="Luo Y."/>
            <person name="Martinez D."/>
            <person name="Ngau W.C."/>
            <person name="Otillar B."/>
            <person name="Poliakov A."/>
            <person name="Porter A."/>
            <person name="Szajkowski L."/>
            <person name="Werner G."/>
            <person name="Zhou K."/>
            <person name="Grigoriev I.V."/>
            <person name="Rokhsar D.S."/>
            <person name="Grossman A.R."/>
        </authorList>
    </citation>
    <scope>NUCLEOTIDE SEQUENCE [LARGE SCALE GENOMIC DNA]</scope>
    <source>
        <strain evidence="9">CC-503</strain>
    </source>
</reference>
<feature type="transmembrane region" description="Helical" evidence="6">
    <location>
        <begin position="907"/>
        <end position="927"/>
    </location>
</feature>
<feature type="chain" id="PRO_5014461812" description="ZIP family transporter" evidence="7">
    <location>
        <begin position="27"/>
        <end position="999"/>
    </location>
</feature>
<evidence type="ECO:0000256" key="4">
    <source>
        <dbReference type="ARBA" id="ARBA00023136"/>
    </source>
</evidence>
<feature type="region of interest" description="Disordered" evidence="5">
    <location>
        <begin position="623"/>
        <end position="693"/>
    </location>
</feature>
<feature type="region of interest" description="Disordered" evidence="5">
    <location>
        <begin position="386"/>
        <end position="541"/>
    </location>
</feature>
<evidence type="ECO:0000256" key="6">
    <source>
        <dbReference type="SAM" id="Phobius"/>
    </source>
</evidence>
<dbReference type="PANTHER" id="PTHR11040">
    <property type="entry name" value="ZINC/IRON TRANSPORTER"/>
    <property type="match status" value="1"/>
</dbReference>
<dbReference type="PaxDb" id="3055-EDP08783"/>
<feature type="signal peptide" evidence="7">
    <location>
        <begin position="1"/>
        <end position="26"/>
    </location>
</feature>
<feature type="region of interest" description="Disordered" evidence="5">
    <location>
        <begin position="713"/>
        <end position="758"/>
    </location>
</feature>
<evidence type="ECO:0000313" key="8">
    <source>
        <dbReference type="EMBL" id="PNW73867.1"/>
    </source>
</evidence>
<feature type="compositionally biased region" description="Basic residues" evidence="5">
    <location>
        <begin position="819"/>
        <end position="835"/>
    </location>
</feature>
<feature type="compositionally biased region" description="Basic and acidic residues" evidence="5">
    <location>
        <begin position="629"/>
        <end position="639"/>
    </location>
</feature>
<dbReference type="InterPro" id="IPR003689">
    <property type="entry name" value="ZIP"/>
</dbReference>
<evidence type="ECO:0008006" key="10">
    <source>
        <dbReference type="Google" id="ProtNLM"/>
    </source>
</evidence>
<dbReference type="RefSeq" id="XP_042917433.1">
    <property type="nucleotide sequence ID" value="XM_043069458.1"/>
</dbReference>
<feature type="compositionally biased region" description="Gly residues" evidence="5">
    <location>
        <begin position="405"/>
        <end position="428"/>
    </location>
</feature>
<dbReference type="GO" id="GO:0071577">
    <property type="term" value="P:zinc ion transmembrane transport"/>
    <property type="evidence" value="ECO:0000318"/>
    <property type="project" value="GO_Central"/>
</dbReference>
<keyword evidence="3 6" id="KW-1133">Transmembrane helix</keyword>
<dbReference type="OrthoDB" id="448280at2759"/>
<dbReference type="GeneID" id="5719234"/>
<dbReference type="Gramene" id="PNW73867">
    <property type="protein sequence ID" value="PNW73867"/>
    <property type="gene ID" value="CHLRE_13g576050v5"/>
</dbReference>
<accession>A0A2K3CZZ8</accession>
<evidence type="ECO:0000256" key="2">
    <source>
        <dbReference type="ARBA" id="ARBA00022692"/>
    </source>
</evidence>
<feature type="compositionally biased region" description="Pro residues" evidence="5">
    <location>
        <begin position="528"/>
        <end position="539"/>
    </location>
</feature>
<feature type="transmembrane region" description="Helical" evidence="6">
    <location>
        <begin position="154"/>
        <end position="174"/>
    </location>
</feature>
<feature type="compositionally biased region" description="Gly residues" evidence="5">
    <location>
        <begin position="386"/>
        <end position="397"/>
    </location>
</feature>
<keyword evidence="7" id="KW-0732">Signal</keyword>
<evidence type="ECO:0000256" key="1">
    <source>
        <dbReference type="ARBA" id="ARBA00004141"/>
    </source>
</evidence>
<dbReference type="GO" id="GO:0005385">
    <property type="term" value="F:zinc ion transmembrane transporter activity"/>
    <property type="evidence" value="ECO:0000318"/>
    <property type="project" value="GO_Central"/>
</dbReference>
<evidence type="ECO:0000313" key="9">
    <source>
        <dbReference type="Proteomes" id="UP000006906"/>
    </source>
</evidence>
<feature type="transmembrane region" description="Helical" evidence="6">
    <location>
        <begin position="872"/>
        <end position="895"/>
    </location>
</feature>
<feature type="compositionally biased region" description="Gly residues" evidence="5">
    <location>
        <begin position="289"/>
        <end position="299"/>
    </location>
</feature>
<proteinExistence type="predicted"/>
<feature type="compositionally biased region" description="Pro residues" evidence="5">
    <location>
        <begin position="453"/>
        <end position="463"/>
    </location>
</feature>
<dbReference type="InParanoid" id="A0A2K3CZZ8"/>
<comment type="subcellular location">
    <subcellularLocation>
        <location evidence="1">Membrane</location>
        <topology evidence="1">Multi-pass membrane protein</topology>
    </subcellularLocation>
</comment>
<protein>
    <recommendedName>
        <fullName evidence="10">ZIP family transporter</fullName>
    </recommendedName>
</protein>
<keyword evidence="2 6" id="KW-0812">Transmembrane</keyword>
<evidence type="ECO:0000256" key="5">
    <source>
        <dbReference type="SAM" id="MobiDB-lite"/>
    </source>
</evidence>
<feature type="compositionally biased region" description="Low complexity" evidence="5">
    <location>
        <begin position="793"/>
        <end position="807"/>
    </location>
</feature>
<dbReference type="PANTHER" id="PTHR11040:SF209">
    <property type="entry name" value="ZIP ZINC TRANSPORTER"/>
    <property type="match status" value="1"/>
</dbReference>
<dbReference type="Pfam" id="PF02535">
    <property type="entry name" value="Zip"/>
    <property type="match status" value="2"/>
</dbReference>
<gene>
    <name evidence="8" type="ORF">CHLRE_13g576050v5</name>
</gene>
<feature type="region of interest" description="Disordered" evidence="5">
    <location>
        <begin position="774"/>
        <end position="835"/>
    </location>
</feature>
<evidence type="ECO:0000256" key="7">
    <source>
        <dbReference type="SAM" id="SignalP"/>
    </source>
</evidence>
<keyword evidence="4 6" id="KW-0472">Membrane</keyword>
<dbReference type="EMBL" id="CM008974">
    <property type="protein sequence ID" value="PNW73867.1"/>
    <property type="molecule type" value="Genomic_DNA"/>
</dbReference>
<feature type="compositionally biased region" description="Low complexity" evidence="5">
    <location>
        <begin position="516"/>
        <end position="527"/>
    </location>
</feature>
<organism evidence="8 9">
    <name type="scientific">Chlamydomonas reinhardtii</name>
    <name type="common">Chlamydomonas smithii</name>
    <dbReference type="NCBI Taxonomy" id="3055"/>
    <lineage>
        <taxon>Eukaryota</taxon>
        <taxon>Viridiplantae</taxon>
        <taxon>Chlorophyta</taxon>
        <taxon>core chlorophytes</taxon>
        <taxon>Chlorophyceae</taxon>
        <taxon>CS clade</taxon>
        <taxon>Chlamydomonadales</taxon>
        <taxon>Chlamydomonadaceae</taxon>
        <taxon>Chlamydomonas</taxon>
    </lineage>
</organism>
<name>A0A2K3CZZ8_CHLRE</name>
<feature type="transmembrane region" description="Helical" evidence="6">
    <location>
        <begin position="846"/>
        <end position="866"/>
    </location>
</feature>